<evidence type="ECO:0000313" key="3">
    <source>
        <dbReference type="Proteomes" id="UP001139485"/>
    </source>
</evidence>
<keyword evidence="3" id="KW-1185">Reference proteome</keyword>
<organism evidence="2 3">
    <name type="scientific">Nocardioides bruguierae</name>
    <dbReference type="NCBI Taxonomy" id="2945102"/>
    <lineage>
        <taxon>Bacteria</taxon>
        <taxon>Bacillati</taxon>
        <taxon>Actinomycetota</taxon>
        <taxon>Actinomycetes</taxon>
        <taxon>Propionibacteriales</taxon>
        <taxon>Nocardioidaceae</taxon>
        <taxon>Nocardioides</taxon>
    </lineage>
</organism>
<protein>
    <submittedName>
        <fullName evidence="2">MBL fold metallo-hydrolase</fullName>
    </submittedName>
</protein>
<dbReference type="InterPro" id="IPR050114">
    <property type="entry name" value="UPF0173_UPF0282_UlaG_hydrolase"/>
</dbReference>
<dbReference type="Gene3D" id="3.60.15.10">
    <property type="entry name" value="Ribonuclease Z/Hydroxyacylglutathione hydrolase-like"/>
    <property type="match status" value="1"/>
</dbReference>
<name>A0A9X2DBB9_9ACTN</name>
<gene>
    <name evidence="2" type="ORF">M8330_21050</name>
</gene>
<dbReference type="PANTHER" id="PTHR43546">
    <property type="entry name" value="UPF0173 METAL-DEPENDENT HYDROLASE MJ1163-RELATED"/>
    <property type="match status" value="1"/>
</dbReference>
<accession>A0A9X2DBB9</accession>
<dbReference type="Proteomes" id="UP001139485">
    <property type="component" value="Unassembled WGS sequence"/>
</dbReference>
<dbReference type="PANTHER" id="PTHR43546:SF3">
    <property type="entry name" value="UPF0173 METAL-DEPENDENT HYDROLASE MJ1163"/>
    <property type="match status" value="1"/>
</dbReference>
<evidence type="ECO:0000313" key="2">
    <source>
        <dbReference type="EMBL" id="MCM0622782.1"/>
    </source>
</evidence>
<proteinExistence type="predicted"/>
<dbReference type="InterPro" id="IPR036866">
    <property type="entry name" value="RibonucZ/Hydroxyglut_hydro"/>
</dbReference>
<feature type="domain" description="Metallo-beta-lactamase" evidence="1">
    <location>
        <begin position="21"/>
        <end position="219"/>
    </location>
</feature>
<dbReference type="AlphaFoldDB" id="A0A9X2DBB9"/>
<dbReference type="Pfam" id="PF12706">
    <property type="entry name" value="Lactamase_B_2"/>
    <property type="match status" value="1"/>
</dbReference>
<dbReference type="RefSeq" id="WP_250828944.1">
    <property type="nucleotide sequence ID" value="NZ_JAMOIL010000049.1"/>
</dbReference>
<sequence>MSVPLTWWGHASATVEPGGARVLLDPVLDDRLHHLRRRTPTPGPEAHVADLVLLSHLHSDHFHVPSLQRLSTGAVVLVPDGGQALLRDGRRRGALPGCEVRGVRPGDVVEVTTAAGVQVRVRVLRADHDGRRLPLRGAAAGPAIGFVVEAGGQRVWFPGDTGWSERLVRDLEALDPVDLALPPIGGWGPSLDVVHHLGPVEAARALALLGADAAVPVHWGTFWPVGLQPLAPGVFRRFFTTPGARFLDAVDEHAPTTRAVLARPGVRLVP</sequence>
<reference evidence="2" key="1">
    <citation type="submission" date="2022-05" db="EMBL/GenBank/DDBJ databases">
        <authorList>
            <person name="Tuo L."/>
        </authorList>
    </citation>
    <scope>NUCLEOTIDE SEQUENCE</scope>
    <source>
        <strain evidence="2">BSK12Z-4</strain>
    </source>
</reference>
<dbReference type="InterPro" id="IPR001279">
    <property type="entry name" value="Metallo-B-lactamas"/>
</dbReference>
<evidence type="ECO:0000259" key="1">
    <source>
        <dbReference type="Pfam" id="PF12706"/>
    </source>
</evidence>
<dbReference type="SUPFAM" id="SSF56281">
    <property type="entry name" value="Metallo-hydrolase/oxidoreductase"/>
    <property type="match status" value="1"/>
</dbReference>
<dbReference type="EMBL" id="JAMOIL010000049">
    <property type="protein sequence ID" value="MCM0622782.1"/>
    <property type="molecule type" value="Genomic_DNA"/>
</dbReference>
<comment type="caution">
    <text evidence="2">The sequence shown here is derived from an EMBL/GenBank/DDBJ whole genome shotgun (WGS) entry which is preliminary data.</text>
</comment>